<dbReference type="GO" id="GO:0016787">
    <property type="term" value="F:hydrolase activity"/>
    <property type="evidence" value="ECO:0007669"/>
    <property type="project" value="UniProtKB-KW"/>
</dbReference>
<dbReference type="AlphaFoldDB" id="A0A6N2UNR4"/>
<comment type="cofactor">
    <cofactor evidence="10">
        <name>Mg(2+)</name>
        <dbReference type="ChEBI" id="CHEBI:18420"/>
    </cofactor>
    <cofactor evidence="10">
        <name>Mn(2+)</name>
        <dbReference type="ChEBI" id="CHEBI:29035"/>
    </cofactor>
</comment>
<dbReference type="EMBL" id="CACRSL010000003">
    <property type="protein sequence ID" value="VYT17921.1"/>
    <property type="molecule type" value="Genomic_DNA"/>
</dbReference>
<evidence type="ECO:0000256" key="9">
    <source>
        <dbReference type="ARBA" id="ARBA00038592"/>
    </source>
</evidence>
<dbReference type="GO" id="GO:0046872">
    <property type="term" value="F:metal ion binding"/>
    <property type="evidence" value="ECO:0007669"/>
    <property type="project" value="UniProtKB-UniRule"/>
</dbReference>
<comment type="subunit">
    <text evidence="9 10">Homodimer, forms a heterotetramer with a Cas2 homodimer.</text>
</comment>
<comment type="similarity">
    <text evidence="10">Belongs to the CRISPR-associated endonuclease Cas1 family.</text>
</comment>
<accession>A0A6N2UNR4</accession>
<keyword evidence="8 10" id="KW-0464">Manganese</keyword>
<dbReference type="InterPro" id="IPR002729">
    <property type="entry name" value="CRISPR-assoc_Cas1"/>
</dbReference>
<dbReference type="HAMAP" id="MF_01470">
    <property type="entry name" value="Cas1"/>
    <property type="match status" value="1"/>
</dbReference>
<evidence type="ECO:0000256" key="7">
    <source>
        <dbReference type="ARBA" id="ARBA00023125"/>
    </source>
</evidence>
<dbReference type="Pfam" id="PF01867">
    <property type="entry name" value="Cas_Cas1"/>
    <property type="match status" value="1"/>
</dbReference>
<dbReference type="InterPro" id="IPR050646">
    <property type="entry name" value="Cas1"/>
</dbReference>
<dbReference type="InterPro" id="IPR042211">
    <property type="entry name" value="CRISPR-assoc_Cas1_N"/>
</dbReference>
<dbReference type="Gene3D" id="1.20.120.920">
    <property type="entry name" value="CRISPR-associated endonuclease Cas1, C-terminal domain"/>
    <property type="match status" value="1"/>
</dbReference>
<evidence type="ECO:0000313" key="11">
    <source>
        <dbReference type="EMBL" id="VYT17921.1"/>
    </source>
</evidence>
<feature type="binding site" evidence="10">
    <location>
        <position position="166"/>
    </location>
    <ligand>
        <name>Mn(2+)</name>
        <dbReference type="ChEBI" id="CHEBI:29035"/>
    </ligand>
</feature>
<dbReference type="GO" id="GO:0043571">
    <property type="term" value="P:maintenance of CRISPR repeat elements"/>
    <property type="evidence" value="ECO:0007669"/>
    <property type="project" value="UniProtKB-UniRule"/>
</dbReference>
<keyword evidence="4 10" id="KW-0378">Hydrolase</keyword>
<organism evidence="11">
    <name type="scientific">uncultured Anaerotruncus sp</name>
    <dbReference type="NCBI Taxonomy" id="905011"/>
    <lineage>
        <taxon>Bacteria</taxon>
        <taxon>Bacillati</taxon>
        <taxon>Bacillota</taxon>
        <taxon>Clostridia</taxon>
        <taxon>Eubacteriales</taxon>
        <taxon>Oscillospiraceae</taxon>
        <taxon>Anaerotruncus</taxon>
        <taxon>environmental samples</taxon>
    </lineage>
</organism>
<feature type="binding site" evidence="10">
    <location>
        <position position="234"/>
    </location>
    <ligand>
        <name>Mn(2+)</name>
        <dbReference type="ChEBI" id="CHEBI:29035"/>
    </ligand>
</feature>
<keyword evidence="1 10" id="KW-0540">Nuclease</keyword>
<evidence type="ECO:0000256" key="6">
    <source>
        <dbReference type="ARBA" id="ARBA00023118"/>
    </source>
</evidence>
<keyword evidence="3 10" id="KW-0255">Endonuclease</keyword>
<keyword evidence="7 10" id="KW-0238">DNA-binding</keyword>
<dbReference type="Gene3D" id="3.100.10.20">
    <property type="entry name" value="CRISPR-associated endonuclease Cas1, N-terminal domain"/>
    <property type="match status" value="1"/>
</dbReference>
<dbReference type="PANTHER" id="PTHR34353:SF2">
    <property type="entry name" value="CRISPR-ASSOCIATED ENDONUCLEASE CAS1 1"/>
    <property type="match status" value="1"/>
</dbReference>
<evidence type="ECO:0000256" key="2">
    <source>
        <dbReference type="ARBA" id="ARBA00022723"/>
    </source>
</evidence>
<dbReference type="GO" id="GO:0051607">
    <property type="term" value="P:defense response to virus"/>
    <property type="evidence" value="ECO:0007669"/>
    <property type="project" value="UniProtKB-UniRule"/>
</dbReference>
<sequence length="343" mass="38635">MKHLLNTLYVLSEDSYLSLNGENVVVSQGENQLGRFPLHTLENILCFSYKGASPALLGACVKRGIHFCFFTPNGRFLARVCGETSGSVLLRQQQSIASMDPVQTVRFAKNLLMGKVYNSRWVLERATRDHPQRVPVEALKASSRKLQGTLLQLQDAESLNELMGLEGEAAQTYFSRMDALILQQKEAFSFSGRSRRPPMDRVNAALSFAYSLLAHECASALEGVGLDPYVGFLHRPRPGRASLALDLEEELRSVYADRFVLSCINRKQLQPGDFDIQESGAVLLNDKGRRAFLSAWQERRKETIRHPFLGEKMEWGLVPSVQAMLLARTLRGDLEEYPPFLWK</sequence>
<keyword evidence="5 10" id="KW-0460">Magnesium</keyword>
<dbReference type="EC" id="3.1.-.-" evidence="10"/>
<dbReference type="NCBIfam" id="TIGR00287">
    <property type="entry name" value="cas1"/>
    <property type="match status" value="1"/>
</dbReference>
<dbReference type="NCBIfam" id="TIGR03640">
    <property type="entry name" value="cas1_DVULG"/>
    <property type="match status" value="1"/>
</dbReference>
<evidence type="ECO:0000256" key="8">
    <source>
        <dbReference type="ARBA" id="ARBA00023211"/>
    </source>
</evidence>
<keyword evidence="2 10" id="KW-0479">Metal-binding</keyword>
<dbReference type="InterPro" id="IPR042206">
    <property type="entry name" value="CRISPR-assoc_Cas1_C"/>
</dbReference>
<evidence type="ECO:0000256" key="5">
    <source>
        <dbReference type="ARBA" id="ARBA00022842"/>
    </source>
</evidence>
<evidence type="ECO:0000256" key="4">
    <source>
        <dbReference type="ARBA" id="ARBA00022801"/>
    </source>
</evidence>
<evidence type="ECO:0000256" key="10">
    <source>
        <dbReference type="HAMAP-Rule" id="MF_01470"/>
    </source>
</evidence>
<reference evidence="11" key="1">
    <citation type="submission" date="2019-11" db="EMBL/GenBank/DDBJ databases">
        <authorList>
            <person name="Feng L."/>
        </authorList>
    </citation>
    <scope>NUCLEOTIDE SEQUENCE</scope>
    <source>
        <strain evidence="11">AundefinedLFYP135</strain>
    </source>
</reference>
<feature type="binding site" evidence="10">
    <location>
        <position position="249"/>
    </location>
    <ligand>
        <name>Mn(2+)</name>
        <dbReference type="ChEBI" id="CHEBI:29035"/>
    </ligand>
</feature>
<name>A0A6N2UNR4_9FIRM</name>
<dbReference type="CDD" id="cd09721">
    <property type="entry name" value="Cas1_I-C"/>
    <property type="match status" value="1"/>
</dbReference>
<comment type="function">
    <text evidence="10">CRISPR (clustered regularly interspaced short palindromic repeat), is an adaptive immune system that provides protection against mobile genetic elements (viruses, transposable elements and conjugative plasmids). CRISPR clusters contain spacers, sequences complementary to antecedent mobile elements, and target invading nucleic acids. CRISPR clusters are transcribed and processed into CRISPR RNA (crRNA). Acts as a dsDNA endonuclease. Involved in the integration of spacer DNA into the CRISPR cassette.</text>
</comment>
<evidence type="ECO:0000256" key="1">
    <source>
        <dbReference type="ARBA" id="ARBA00022722"/>
    </source>
</evidence>
<protein>
    <recommendedName>
        <fullName evidence="10">CRISPR-associated endonuclease Cas1</fullName>
        <ecNumber evidence="10">3.1.-.-</ecNumber>
    </recommendedName>
</protein>
<proteinExistence type="inferred from homology"/>
<dbReference type="GO" id="GO:0004520">
    <property type="term" value="F:DNA endonuclease activity"/>
    <property type="evidence" value="ECO:0007669"/>
    <property type="project" value="InterPro"/>
</dbReference>
<gene>
    <name evidence="11" type="primary">cas4-cas1</name>
    <name evidence="10" type="synonym">cas1</name>
    <name evidence="11" type="ORF">AULFYP135_01976</name>
</gene>
<evidence type="ECO:0000256" key="3">
    <source>
        <dbReference type="ARBA" id="ARBA00022759"/>
    </source>
</evidence>
<dbReference type="GO" id="GO:0003677">
    <property type="term" value="F:DNA binding"/>
    <property type="evidence" value="ECO:0007669"/>
    <property type="project" value="UniProtKB-KW"/>
</dbReference>
<dbReference type="PANTHER" id="PTHR34353">
    <property type="entry name" value="CRISPR-ASSOCIATED ENDONUCLEASE CAS1 1"/>
    <property type="match status" value="1"/>
</dbReference>
<dbReference type="InterPro" id="IPR019856">
    <property type="entry name" value="CRISPR-assoc_Cas1_DVULG"/>
</dbReference>
<keyword evidence="6 10" id="KW-0051">Antiviral defense</keyword>